<dbReference type="Gene3D" id="1.10.3350.10">
    <property type="entry name" value="HP0242-like domain"/>
    <property type="match status" value="1"/>
</dbReference>
<dbReference type="InterPro" id="IPR023126">
    <property type="entry name" value="HP0242-like_sf"/>
</dbReference>
<dbReference type="SUPFAM" id="SSF158752">
    <property type="entry name" value="HP0242-like"/>
    <property type="match status" value="1"/>
</dbReference>
<dbReference type="AlphaFoldDB" id="A0A381DGZ3"/>
<dbReference type="OrthoDB" id="5339893at2"/>
<dbReference type="GeneID" id="93090555"/>
<dbReference type="Pfam" id="PF09442">
    <property type="entry name" value="DUF2018"/>
    <property type="match status" value="1"/>
</dbReference>
<dbReference type="RefSeq" id="WP_089182387.1">
    <property type="nucleotide sequence ID" value="NZ_CP043427.1"/>
</dbReference>
<name>A0A381DGZ3_9BACT</name>
<protein>
    <submittedName>
        <fullName evidence="1">Domain of uncharacterized function (DUF2018)</fullName>
    </submittedName>
</protein>
<dbReference type="EMBL" id="UFVD01000001">
    <property type="protein sequence ID" value="SUX09589.1"/>
    <property type="molecule type" value="Genomic_DNA"/>
</dbReference>
<accession>A0A381DGZ3</accession>
<dbReference type="Proteomes" id="UP000254920">
    <property type="component" value="Unassembled WGS sequence"/>
</dbReference>
<sequence>MNENDLFCGDLREKFFDILFHATRNSVEDEIQNLLKKYIAMEHLLEQNGIDLKQVDLFEYENAKILDEKLQNMYMHLSSEILTKSI</sequence>
<organism evidence="1 2">
    <name type="scientific">Campylobacter sputorum subsp. sputorum</name>
    <dbReference type="NCBI Taxonomy" id="32024"/>
    <lineage>
        <taxon>Bacteria</taxon>
        <taxon>Pseudomonadati</taxon>
        <taxon>Campylobacterota</taxon>
        <taxon>Epsilonproteobacteria</taxon>
        <taxon>Campylobacterales</taxon>
        <taxon>Campylobacteraceae</taxon>
        <taxon>Campylobacter</taxon>
    </lineage>
</organism>
<keyword evidence="2" id="KW-1185">Reference proteome</keyword>
<gene>
    <name evidence="1" type="ORF">NCTC12475_00103</name>
</gene>
<dbReference type="STRING" id="32024.GCA_000788295_00207"/>
<proteinExistence type="predicted"/>
<reference evidence="1 2" key="1">
    <citation type="submission" date="2018-06" db="EMBL/GenBank/DDBJ databases">
        <authorList>
            <consortium name="Pathogen Informatics"/>
            <person name="Doyle S."/>
        </authorList>
    </citation>
    <scope>NUCLEOTIDE SEQUENCE [LARGE SCALE GENOMIC DNA]</scope>
    <source>
        <strain evidence="1 2">NCTC12475</strain>
    </source>
</reference>
<evidence type="ECO:0000313" key="2">
    <source>
        <dbReference type="Proteomes" id="UP000254920"/>
    </source>
</evidence>
<evidence type="ECO:0000313" key="1">
    <source>
        <dbReference type="EMBL" id="SUX09589.1"/>
    </source>
</evidence>
<dbReference type="InterPro" id="IPR018563">
    <property type="entry name" value="DUF2018"/>
</dbReference>